<proteinExistence type="predicted"/>
<keyword evidence="2" id="KW-0012">Acyltransferase</keyword>
<dbReference type="PANTHER" id="PTHR10131:SF138">
    <property type="entry name" value="RE66324P"/>
    <property type="match status" value="1"/>
</dbReference>
<dbReference type="Pfam" id="PF21355">
    <property type="entry name" value="TRAF-mep_MATH"/>
    <property type="match status" value="1"/>
</dbReference>
<evidence type="ECO:0000313" key="2">
    <source>
        <dbReference type="EMBL" id="KAJ7339336.1"/>
    </source>
</evidence>
<evidence type="ECO:0000259" key="1">
    <source>
        <dbReference type="Pfam" id="PF21355"/>
    </source>
</evidence>
<name>A0A9X0CGG4_9CNID</name>
<gene>
    <name evidence="2" type="primary">TRAF2_1</name>
    <name evidence="2" type="ORF">OS493_005729</name>
</gene>
<organism evidence="2 3">
    <name type="scientific">Desmophyllum pertusum</name>
    <dbReference type="NCBI Taxonomy" id="174260"/>
    <lineage>
        <taxon>Eukaryota</taxon>
        <taxon>Metazoa</taxon>
        <taxon>Cnidaria</taxon>
        <taxon>Anthozoa</taxon>
        <taxon>Hexacorallia</taxon>
        <taxon>Scleractinia</taxon>
        <taxon>Caryophylliina</taxon>
        <taxon>Caryophylliidae</taxon>
        <taxon>Desmophyllum</taxon>
    </lineage>
</organism>
<dbReference type="OrthoDB" id="10002862at2759"/>
<dbReference type="GO" id="GO:0005164">
    <property type="term" value="F:tumor necrosis factor receptor binding"/>
    <property type="evidence" value="ECO:0007669"/>
    <property type="project" value="TreeGrafter"/>
</dbReference>
<dbReference type="EC" id="2.3.2.27" evidence="2"/>
<dbReference type="SUPFAM" id="SSF49599">
    <property type="entry name" value="TRAF domain-like"/>
    <property type="match status" value="1"/>
</dbReference>
<dbReference type="Proteomes" id="UP001163046">
    <property type="component" value="Unassembled WGS sequence"/>
</dbReference>
<dbReference type="AlphaFoldDB" id="A0A9X0CGG4"/>
<comment type="caution">
    <text evidence="2">The sequence shown here is derived from an EMBL/GenBank/DDBJ whole genome shotgun (WGS) entry which is preliminary data.</text>
</comment>
<dbReference type="InterPro" id="IPR049342">
    <property type="entry name" value="TRAF1-6_MATH_dom"/>
</dbReference>
<keyword evidence="2" id="KW-0808">Transferase</keyword>
<dbReference type="GO" id="GO:0009898">
    <property type="term" value="C:cytoplasmic side of plasma membrane"/>
    <property type="evidence" value="ECO:0007669"/>
    <property type="project" value="TreeGrafter"/>
</dbReference>
<feature type="domain" description="TRAF1-6 MATH" evidence="1">
    <location>
        <begin position="1"/>
        <end position="77"/>
    </location>
</feature>
<dbReference type="GO" id="GO:0043122">
    <property type="term" value="P:regulation of canonical NF-kappaB signal transduction"/>
    <property type="evidence" value="ECO:0007669"/>
    <property type="project" value="TreeGrafter"/>
</dbReference>
<evidence type="ECO:0000313" key="3">
    <source>
        <dbReference type="Proteomes" id="UP001163046"/>
    </source>
</evidence>
<protein>
    <submittedName>
        <fullName evidence="2">TNF receptor-associated factor 2</fullName>
        <ecNumber evidence="2">2.3.2.27</ecNumber>
    </submittedName>
</protein>
<dbReference type="InterPro" id="IPR008974">
    <property type="entry name" value="TRAF-like"/>
</dbReference>
<dbReference type="Gene3D" id="2.60.210.10">
    <property type="entry name" value="Apoptosis, Tumor Necrosis Factor Receptor Associated Protein 2, Chain A"/>
    <property type="match status" value="1"/>
</dbReference>
<keyword evidence="2" id="KW-0675">Receptor</keyword>
<accession>A0A9X0CGG4</accession>
<dbReference type="EMBL" id="MU827779">
    <property type="protein sequence ID" value="KAJ7339336.1"/>
    <property type="molecule type" value="Genomic_DNA"/>
</dbReference>
<sequence>MCARVYLNGDGIGKGTHISVFFVVMRGQYDALLRWPFRQKITVMLMDQDNVEHVIDSFRPDPTSSSFQRPIRENQHCQWMSHLLFLIGAKQPRLRKGRYHVY</sequence>
<dbReference type="PANTHER" id="PTHR10131">
    <property type="entry name" value="TNF RECEPTOR ASSOCIATED FACTOR"/>
    <property type="match status" value="1"/>
</dbReference>
<reference evidence="2" key="1">
    <citation type="submission" date="2023-01" db="EMBL/GenBank/DDBJ databases">
        <title>Genome assembly of the deep-sea coral Lophelia pertusa.</title>
        <authorList>
            <person name="Herrera S."/>
            <person name="Cordes E."/>
        </authorList>
    </citation>
    <scope>NUCLEOTIDE SEQUENCE</scope>
    <source>
        <strain evidence="2">USNM1676648</strain>
        <tissue evidence="2">Polyp</tissue>
    </source>
</reference>
<dbReference type="GO" id="GO:0061630">
    <property type="term" value="F:ubiquitin protein ligase activity"/>
    <property type="evidence" value="ECO:0007669"/>
    <property type="project" value="UniProtKB-EC"/>
</dbReference>
<keyword evidence="3" id="KW-1185">Reference proteome</keyword>